<gene>
    <name evidence="3" type="ORF">AB1Y20_008537</name>
</gene>
<comment type="caution">
    <text evidence="3">The sequence shown here is derived from an EMBL/GenBank/DDBJ whole genome shotgun (WGS) entry which is preliminary data.</text>
</comment>
<evidence type="ECO:0000256" key="2">
    <source>
        <dbReference type="SAM" id="SignalP"/>
    </source>
</evidence>
<keyword evidence="4" id="KW-1185">Reference proteome</keyword>
<organism evidence="3 4">
    <name type="scientific">Prymnesium parvum</name>
    <name type="common">Toxic golden alga</name>
    <dbReference type="NCBI Taxonomy" id="97485"/>
    <lineage>
        <taxon>Eukaryota</taxon>
        <taxon>Haptista</taxon>
        <taxon>Haptophyta</taxon>
        <taxon>Prymnesiophyceae</taxon>
        <taxon>Prymnesiales</taxon>
        <taxon>Prymnesiaceae</taxon>
        <taxon>Prymnesium</taxon>
    </lineage>
</organism>
<feature type="signal peptide" evidence="2">
    <location>
        <begin position="1"/>
        <end position="18"/>
    </location>
</feature>
<evidence type="ECO:0000313" key="4">
    <source>
        <dbReference type="Proteomes" id="UP001515480"/>
    </source>
</evidence>
<proteinExistence type="predicted"/>
<feature type="compositionally biased region" description="Basic and acidic residues" evidence="1">
    <location>
        <begin position="361"/>
        <end position="380"/>
    </location>
</feature>
<evidence type="ECO:0000313" key="3">
    <source>
        <dbReference type="EMBL" id="KAL1504761.1"/>
    </source>
</evidence>
<feature type="region of interest" description="Disordered" evidence="1">
    <location>
        <begin position="179"/>
        <end position="275"/>
    </location>
</feature>
<feature type="compositionally biased region" description="Low complexity" evidence="1">
    <location>
        <begin position="253"/>
        <end position="269"/>
    </location>
</feature>
<keyword evidence="2" id="KW-0732">Signal</keyword>
<feature type="region of interest" description="Disordered" evidence="1">
    <location>
        <begin position="53"/>
        <end position="72"/>
    </location>
</feature>
<feature type="compositionally biased region" description="Low complexity" evidence="1">
    <location>
        <begin position="214"/>
        <end position="246"/>
    </location>
</feature>
<feature type="region of interest" description="Disordered" evidence="1">
    <location>
        <begin position="340"/>
        <end position="394"/>
    </location>
</feature>
<dbReference type="EMBL" id="JBGBPQ010000019">
    <property type="protein sequence ID" value="KAL1504761.1"/>
    <property type="molecule type" value="Genomic_DNA"/>
</dbReference>
<protein>
    <submittedName>
        <fullName evidence="3">Uncharacterized protein</fullName>
    </submittedName>
</protein>
<evidence type="ECO:0000256" key="1">
    <source>
        <dbReference type="SAM" id="MobiDB-lite"/>
    </source>
</evidence>
<name>A0AB34ITI7_PRYPA</name>
<dbReference type="Proteomes" id="UP001515480">
    <property type="component" value="Unassembled WGS sequence"/>
</dbReference>
<feature type="chain" id="PRO_5044186546" evidence="2">
    <location>
        <begin position="19"/>
        <end position="413"/>
    </location>
</feature>
<dbReference type="AlphaFoldDB" id="A0AB34ITI7"/>
<accession>A0AB34ITI7</accession>
<sequence length="413" mass="43298">MRALALLLLVAFAGRALRAHHSGGHSSHAAAAHKQSALAAAATTTTRIARGDGAADVHGSCPRASPPPPVATSAPFRSTMAICITNDAKFNRSTCTPELRGILDPLLHLGYRVHTFLSADSGDGLLQEHFESDTVPNGAHVLVTGTDYQRVDGDSLRSMVAQARRIGRSNPAEVCAATTAPPHLVTPPVLGEGSSPPPAAPSSRSSSPSPPASPSSRSGSSPSPAAPSSRSGSRSPPASPSSRSSSSPPPVAPSSRAPTAAPATTDAPAPILPGVRGRKRSYVSEQVVGQIAALGKSADWLCPYELVDKYTQIKRTRGEQAANDKLANWRETWAEQLVLPTPGQHGPERAQPRRVMYPLSDDERKRDATATPEHDKRFRGDLPSPRGHAAARLPDVPNVPHVVHSVGVRVHDV</sequence>
<reference evidence="3 4" key="1">
    <citation type="journal article" date="2024" name="Science">
        <title>Giant polyketide synthase enzymes in the biosynthesis of giant marine polyether toxins.</title>
        <authorList>
            <person name="Fallon T.R."/>
            <person name="Shende V.V."/>
            <person name="Wierzbicki I.H."/>
            <person name="Pendleton A.L."/>
            <person name="Watervoot N.F."/>
            <person name="Auber R.P."/>
            <person name="Gonzalez D.J."/>
            <person name="Wisecaver J.H."/>
            <person name="Moore B.S."/>
        </authorList>
    </citation>
    <scope>NUCLEOTIDE SEQUENCE [LARGE SCALE GENOMIC DNA]</scope>
    <source>
        <strain evidence="3 4">12B1</strain>
    </source>
</reference>